<dbReference type="AlphaFoldDB" id="A0A0L0T542"/>
<sequence length="63" mass="7664">MENTVLTLEQLHQWLYNQFNIDVTKETIVWYLCEENFVLKQLMHKVVTMNSPEHIAKHCIWCE</sequence>
<name>A0A0L0T542_ALLM3</name>
<proteinExistence type="predicted"/>
<reference evidence="2" key="2">
    <citation type="submission" date="2009-11" db="EMBL/GenBank/DDBJ databases">
        <title>The Genome Sequence of Allomyces macrogynus strain ATCC 38327.</title>
        <authorList>
            <consortium name="The Broad Institute Genome Sequencing Platform"/>
            <person name="Russ C."/>
            <person name="Cuomo C."/>
            <person name="Shea T."/>
            <person name="Young S.K."/>
            <person name="Zeng Q."/>
            <person name="Koehrsen M."/>
            <person name="Haas B."/>
            <person name="Borodovsky M."/>
            <person name="Guigo R."/>
            <person name="Alvarado L."/>
            <person name="Berlin A."/>
            <person name="Borenstein D."/>
            <person name="Chen Z."/>
            <person name="Engels R."/>
            <person name="Freedman E."/>
            <person name="Gellesch M."/>
            <person name="Goldberg J."/>
            <person name="Griggs A."/>
            <person name="Gujja S."/>
            <person name="Heiman D."/>
            <person name="Hepburn T."/>
            <person name="Howarth C."/>
            <person name="Jen D."/>
            <person name="Larson L."/>
            <person name="Lewis B."/>
            <person name="Mehta T."/>
            <person name="Park D."/>
            <person name="Pearson M."/>
            <person name="Roberts A."/>
            <person name="Saif S."/>
            <person name="Shenoy N."/>
            <person name="Sisk P."/>
            <person name="Stolte C."/>
            <person name="Sykes S."/>
            <person name="Walk T."/>
            <person name="White J."/>
            <person name="Yandava C."/>
            <person name="Burger G."/>
            <person name="Gray M.W."/>
            <person name="Holland P.W.H."/>
            <person name="King N."/>
            <person name="Lang F.B.F."/>
            <person name="Roger A.J."/>
            <person name="Ruiz-Trillo I."/>
            <person name="Lander E."/>
            <person name="Nusbaum C."/>
        </authorList>
    </citation>
    <scope>NUCLEOTIDE SEQUENCE [LARGE SCALE GENOMIC DNA]</scope>
    <source>
        <strain evidence="2">ATCC 38327</strain>
    </source>
</reference>
<organism evidence="1 2">
    <name type="scientific">Allomyces macrogynus (strain ATCC 38327)</name>
    <name type="common">Allomyces javanicus var. macrogynus</name>
    <dbReference type="NCBI Taxonomy" id="578462"/>
    <lineage>
        <taxon>Eukaryota</taxon>
        <taxon>Fungi</taxon>
        <taxon>Fungi incertae sedis</taxon>
        <taxon>Blastocladiomycota</taxon>
        <taxon>Blastocladiomycetes</taxon>
        <taxon>Blastocladiales</taxon>
        <taxon>Blastocladiaceae</taxon>
        <taxon>Allomyces</taxon>
    </lineage>
</organism>
<accession>A0A0L0T542</accession>
<dbReference type="Proteomes" id="UP000054350">
    <property type="component" value="Unassembled WGS sequence"/>
</dbReference>
<protein>
    <submittedName>
        <fullName evidence="1">Uncharacterized protein</fullName>
    </submittedName>
</protein>
<gene>
    <name evidence="1" type="ORF">AMAG_14770</name>
</gene>
<evidence type="ECO:0000313" key="2">
    <source>
        <dbReference type="Proteomes" id="UP000054350"/>
    </source>
</evidence>
<dbReference type="EMBL" id="GG745363">
    <property type="protein sequence ID" value="KNE69923.1"/>
    <property type="molecule type" value="Genomic_DNA"/>
</dbReference>
<keyword evidence="2" id="KW-1185">Reference proteome</keyword>
<reference evidence="1 2" key="1">
    <citation type="submission" date="2009-11" db="EMBL/GenBank/DDBJ databases">
        <title>Annotation of Allomyces macrogynus ATCC 38327.</title>
        <authorList>
            <consortium name="The Broad Institute Genome Sequencing Platform"/>
            <person name="Russ C."/>
            <person name="Cuomo C."/>
            <person name="Burger G."/>
            <person name="Gray M.W."/>
            <person name="Holland P.W.H."/>
            <person name="King N."/>
            <person name="Lang F.B.F."/>
            <person name="Roger A.J."/>
            <person name="Ruiz-Trillo I."/>
            <person name="Young S.K."/>
            <person name="Zeng Q."/>
            <person name="Gargeya S."/>
            <person name="Fitzgerald M."/>
            <person name="Haas B."/>
            <person name="Abouelleil A."/>
            <person name="Alvarado L."/>
            <person name="Arachchi H.M."/>
            <person name="Berlin A."/>
            <person name="Chapman S.B."/>
            <person name="Gearin G."/>
            <person name="Goldberg J."/>
            <person name="Griggs A."/>
            <person name="Gujja S."/>
            <person name="Hansen M."/>
            <person name="Heiman D."/>
            <person name="Howarth C."/>
            <person name="Larimer J."/>
            <person name="Lui A."/>
            <person name="MacDonald P.J.P."/>
            <person name="McCowen C."/>
            <person name="Montmayeur A."/>
            <person name="Murphy C."/>
            <person name="Neiman D."/>
            <person name="Pearson M."/>
            <person name="Priest M."/>
            <person name="Roberts A."/>
            <person name="Saif S."/>
            <person name="Shea T."/>
            <person name="Sisk P."/>
            <person name="Stolte C."/>
            <person name="Sykes S."/>
            <person name="Wortman J."/>
            <person name="Nusbaum C."/>
            <person name="Birren B."/>
        </authorList>
    </citation>
    <scope>NUCLEOTIDE SEQUENCE [LARGE SCALE GENOMIC DNA]</scope>
    <source>
        <strain evidence="1 2">ATCC 38327</strain>
    </source>
</reference>
<dbReference type="VEuPathDB" id="FungiDB:AMAG_14770"/>
<evidence type="ECO:0000313" key="1">
    <source>
        <dbReference type="EMBL" id="KNE69923.1"/>
    </source>
</evidence>